<organism evidence="1">
    <name type="scientific">marine sediment metagenome</name>
    <dbReference type="NCBI Taxonomy" id="412755"/>
    <lineage>
        <taxon>unclassified sequences</taxon>
        <taxon>metagenomes</taxon>
        <taxon>ecological metagenomes</taxon>
    </lineage>
</organism>
<dbReference type="InterPro" id="IPR038071">
    <property type="entry name" value="UROD/MetE-like_sf"/>
</dbReference>
<gene>
    <name evidence="1" type="ORF">LCGC14_0449990</name>
</gene>
<comment type="caution">
    <text evidence="1">The sequence shown here is derived from an EMBL/GenBank/DDBJ whole genome shotgun (WGS) entry which is preliminary data.</text>
</comment>
<protein>
    <recommendedName>
        <fullName evidence="2">Uroporphyrinogen decarboxylase (URO-D) domain-containing protein</fullName>
    </recommendedName>
</protein>
<proteinExistence type="predicted"/>
<name>A0A0F9VS25_9ZZZZ</name>
<dbReference type="AlphaFoldDB" id="A0A0F9VS25"/>
<evidence type="ECO:0008006" key="2">
    <source>
        <dbReference type="Google" id="ProtNLM"/>
    </source>
</evidence>
<evidence type="ECO:0000313" key="1">
    <source>
        <dbReference type="EMBL" id="KKN68568.1"/>
    </source>
</evidence>
<dbReference type="EMBL" id="LAZR01000445">
    <property type="protein sequence ID" value="KKN68568.1"/>
    <property type="molecule type" value="Genomic_DNA"/>
</dbReference>
<accession>A0A0F9VS25</accession>
<reference evidence="1" key="1">
    <citation type="journal article" date="2015" name="Nature">
        <title>Complex archaea that bridge the gap between prokaryotes and eukaryotes.</title>
        <authorList>
            <person name="Spang A."/>
            <person name="Saw J.H."/>
            <person name="Jorgensen S.L."/>
            <person name="Zaremba-Niedzwiedzka K."/>
            <person name="Martijn J."/>
            <person name="Lind A.E."/>
            <person name="van Eijk R."/>
            <person name="Schleper C."/>
            <person name="Guy L."/>
            <person name="Ettema T.J."/>
        </authorList>
    </citation>
    <scope>NUCLEOTIDE SEQUENCE</scope>
</reference>
<dbReference type="Gene3D" id="3.20.20.210">
    <property type="match status" value="1"/>
</dbReference>
<sequence>MEIIERQRRFFAGNTPGERLVFVWGADPQPDAPAVEQLPPQVNAYYLANDGQLPDHAALEAMVRKTVADCRRYWRWRDELVDDDLPHIVAVHFDIGIQTAVMTGIEPRLEGSWWLDCNLTWDRIDALPATPDNRWFEMFRSLNQLLWEAWDGDFHFLPFWHRSPLDAANGIRGNELFLEMYTAPDRVKALTDWCVDCELAIENSLAQTIQAPDDWGVGHMGFVMPPGGVWVNGDPVALISREMMLEFEQPYTGRLFTSTGGGFFHNHTKGLYQVDQVAKTPGICLQHFNADPNCPRVSDILAGPPAARDNLLAASRQTPIFPDQILYDELDAYRPHLNQGRFALDITCPADKIDSVINEFKP</sequence>